<dbReference type="Pfam" id="PF00107">
    <property type="entry name" value="ADH_zinc_N"/>
    <property type="match status" value="1"/>
</dbReference>
<keyword evidence="1 4" id="KW-0479">Metal-binding</keyword>
<dbReference type="AlphaFoldDB" id="A0A4P6LY22"/>
<evidence type="ECO:0000256" key="4">
    <source>
        <dbReference type="RuleBase" id="RU361277"/>
    </source>
</evidence>
<dbReference type="GO" id="GO:0008270">
    <property type="term" value="F:zinc ion binding"/>
    <property type="evidence" value="ECO:0007669"/>
    <property type="project" value="InterPro"/>
</dbReference>
<dbReference type="PROSITE" id="PS00059">
    <property type="entry name" value="ADH_ZINC"/>
    <property type="match status" value="1"/>
</dbReference>
<keyword evidence="3 6" id="KW-0560">Oxidoreductase</keyword>
<keyword evidence="2 4" id="KW-0862">Zinc</keyword>
<dbReference type="Proteomes" id="UP000289794">
    <property type="component" value="Chromosome"/>
</dbReference>
<dbReference type="InterPro" id="IPR050129">
    <property type="entry name" value="Zn_alcohol_dh"/>
</dbReference>
<dbReference type="KEGG" id="bpro:PMF13cell1_02619"/>
<dbReference type="InterPro" id="IPR002328">
    <property type="entry name" value="ADH_Zn_CS"/>
</dbReference>
<dbReference type="SUPFAM" id="SSF50129">
    <property type="entry name" value="GroES-like"/>
    <property type="match status" value="1"/>
</dbReference>
<dbReference type="SMART" id="SM00829">
    <property type="entry name" value="PKS_ER"/>
    <property type="match status" value="1"/>
</dbReference>
<sequence length="348" mass="38267">MRAAYITGVKQTEIREIDKPVPKKGEVLIKIESVGICGSDLHLFLGVHAFRKPPVILGHEMSGTVCELGEGVTKFLKGDRVTVNPSVSCGKCLSCKRGLENICEQRKAPGTDDWIGCFVEYFPAPEETVYKIHDDVEFPRAALTEPLSVATHILGRASVQDIKTMAIIGCGTIGLMTLYLAKKRGVGKIVCSDPAAYSRDQALRFGADLAVNPFTEDPVKAAMQITDGEGVDLCIVAAGASMILDQASQMTRKGGEIGLVAMITKPINFYCYSIVFREQRIFGSQIYQTGDFEDALEVVQTDERLSSFVTQRMSMEDVQKAMEMLAEKKENIIKIILEWKSRKGEGKE</sequence>
<accession>A0A4P6LY22</accession>
<dbReference type="RefSeq" id="WP_130180985.1">
    <property type="nucleotide sequence ID" value="NZ_CP035945.1"/>
</dbReference>
<dbReference type="PANTHER" id="PTHR43401">
    <property type="entry name" value="L-THREONINE 3-DEHYDROGENASE"/>
    <property type="match status" value="1"/>
</dbReference>
<name>A0A4P6LY22_9FIRM</name>
<evidence type="ECO:0000259" key="5">
    <source>
        <dbReference type="SMART" id="SM00829"/>
    </source>
</evidence>
<dbReference type="Pfam" id="PF08240">
    <property type="entry name" value="ADH_N"/>
    <property type="match status" value="1"/>
</dbReference>
<proteinExistence type="inferred from homology"/>
<dbReference type="InterPro" id="IPR011032">
    <property type="entry name" value="GroES-like_sf"/>
</dbReference>
<dbReference type="EMBL" id="CP035945">
    <property type="protein sequence ID" value="QBE97066.1"/>
    <property type="molecule type" value="Genomic_DNA"/>
</dbReference>
<dbReference type="Gene3D" id="3.90.180.10">
    <property type="entry name" value="Medium-chain alcohol dehydrogenases, catalytic domain"/>
    <property type="match status" value="1"/>
</dbReference>
<evidence type="ECO:0000313" key="7">
    <source>
        <dbReference type="Proteomes" id="UP000289794"/>
    </source>
</evidence>
<feature type="domain" description="Enoyl reductase (ER)" evidence="5">
    <location>
        <begin position="8"/>
        <end position="337"/>
    </location>
</feature>
<dbReference type="SUPFAM" id="SSF51735">
    <property type="entry name" value="NAD(P)-binding Rossmann-fold domains"/>
    <property type="match status" value="1"/>
</dbReference>
<dbReference type="PANTHER" id="PTHR43401:SF2">
    <property type="entry name" value="L-THREONINE 3-DEHYDROGENASE"/>
    <property type="match status" value="1"/>
</dbReference>
<dbReference type="InterPro" id="IPR020843">
    <property type="entry name" value="ER"/>
</dbReference>
<dbReference type="GO" id="GO:0003939">
    <property type="term" value="F:L-iditol 2-dehydrogenase (NAD+) activity"/>
    <property type="evidence" value="ECO:0007669"/>
    <property type="project" value="UniProtKB-EC"/>
</dbReference>
<evidence type="ECO:0000256" key="3">
    <source>
        <dbReference type="ARBA" id="ARBA00023002"/>
    </source>
</evidence>
<dbReference type="EC" id="1.1.1.14" evidence="6"/>
<evidence type="ECO:0000256" key="1">
    <source>
        <dbReference type="ARBA" id="ARBA00022723"/>
    </source>
</evidence>
<reference evidence="6 7" key="1">
    <citation type="submission" date="2019-01" db="EMBL/GenBank/DDBJ databases">
        <title>PMF-metabolizing Aryl O-demethylase.</title>
        <authorList>
            <person name="Kim M."/>
        </authorList>
    </citation>
    <scope>NUCLEOTIDE SEQUENCE [LARGE SCALE GENOMIC DNA]</scope>
    <source>
        <strain evidence="6 7">PMF1</strain>
    </source>
</reference>
<dbReference type="InterPro" id="IPR013149">
    <property type="entry name" value="ADH-like_C"/>
</dbReference>
<evidence type="ECO:0000256" key="2">
    <source>
        <dbReference type="ARBA" id="ARBA00022833"/>
    </source>
</evidence>
<dbReference type="InterPro" id="IPR013154">
    <property type="entry name" value="ADH-like_N"/>
</dbReference>
<organism evidence="6 7">
    <name type="scientific">Blautia producta</name>
    <dbReference type="NCBI Taxonomy" id="33035"/>
    <lineage>
        <taxon>Bacteria</taxon>
        <taxon>Bacillati</taxon>
        <taxon>Bacillota</taxon>
        <taxon>Clostridia</taxon>
        <taxon>Lachnospirales</taxon>
        <taxon>Lachnospiraceae</taxon>
        <taxon>Blautia</taxon>
    </lineage>
</organism>
<gene>
    <name evidence="6" type="primary">gutB_2</name>
    <name evidence="6" type="ORF">PMF13cell1_02619</name>
</gene>
<evidence type="ECO:0000313" key="6">
    <source>
        <dbReference type="EMBL" id="QBE97066.1"/>
    </source>
</evidence>
<comment type="similarity">
    <text evidence="4">Belongs to the zinc-containing alcohol dehydrogenase family.</text>
</comment>
<dbReference type="Gene3D" id="3.40.50.720">
    <property type="entry name" value="NAD(P)-binding Rossmann-like Domain"/>
    <property type="match status" value="1"/>
</dbReference>
<comment type="cofactor">
    <cofactor evidence="4">
        <name>Zn(2+)</name>
        <dbReference type="ChEBI" id="CHEBI:29105"/>
    </cofactor>
</comment>
<protein>
    <submittedName>
        <fullName evidence="6">Sorbitol dehydrogenase</fullName>
        <ecNumber evidence="6">1.1.1.14</ecNumber>
    </submittedName>
</protein>
<dbReference type="InterPro" id="IPR036291">
    <property type="entry name" value="NAD(P)-bd_dom_sf"/>
</dbReference>